<feature type="non-terminal residue" evidence="2">
    <location>
        <position position="1"/>
    </location>
</feature>
<dbReference type="Gene3D" id="2.60.120.200">
    <property type="match status" value="1"/>
</dbReference>
<reference evidence="2" key="1">
    <citation type="submission" date="2018-05" db="EMBL/GenBank/DDBJ databases">
        <authorList>
            <person name="Lanie J.A."/>
            <person name="Ng W.-L."/>
            <person name="Kazmierczak K.M."/>
            <person name="Andrzejewski T.M."/>
            <person name="Davidsen T.M."/>
            <person name="Wayne K.J."/>
            <person name="Tettelin H."/>
            <person name="Glass J.I."/>
            <person name="Rusch D."/>
            <person name="Podicherti R."/>
            <person name="Tsui H.-C.T."/>
            <person name="Winkler M.E."/>
        </authorList>
    </citation>
    <scope>NUCLEOTIDE SEQUENCE</scope>
</reference>
<dbReference type="AlphaFoldDB" id="A0A382UZX5"/>
<dbReference type="InterPro" id="IPR011050">
    <property type="entry name" value="Pectin_lyase_fold/virulence"/>
</dbReference>
<dbReference type="InterPro" id="IPR013320">
    <property type="entry name" value="ConA-like_dom_sf"/>
</dbReference>
<dbReference type="SUPFAM" id="SSF51126">
    <property type="entry name" value="Pectin lyase-like"/>
    <property type="match status" value="1"/>
</dbReference>
<accession>A0A382UZX5</accession>
<proteinExistence type="predicted"/>
<dbReference type="EMBL" id="UINC01148061">
    <property type="protein sequence ID" value="SVD39727.1"/>
    <property type="molecule type" value="Genomic_DNA"/>
</dbReference>
<sequence>GKGNSYMLGMNETWGLYVELLPTGSGTWEGLNNTYLVSNGLSPHFLSENAWSQVATTHDGQDLKVYVNGVMIHQITLSINLNQNDQSTVIGNCSSPHADRWLNGIIDETSIWNTALSQSEIQSYMTTSPTGNESGLVGYWNFNSGTGTTLVDQTANDNDGTISGATWSTDIPFYSGPSWYVSTSGSDDNDGSENNPFSTIQAGIDASSDGDTVLVAEGTYTENINYNGKNIVVGSFYLTTQDTSYISSTNIDGNQSGSVVTFVNNEDATTVLIGFTLQNGTGTDDGDRG</sequence>
<organism evidence="2">
    <name type="scientific">marine metagenome</name>
    <dbReference type="NCBI Taxonomy" id="408172"/>
    <lineage>
        <taxon>unclassified sequences</taxon>
        <taxon>metagenomes</taxon>
        <taxon>ecological metagenomes</taxon>
    </lineage>
</organism>
<name>A0A382UZX5_9ZZZZ</name>
<dbReference type="Pfam" id="PF13385">
    <property type="entry name" value="Laminin_G_3"/>
    <property type="match status" value="1"/>
</dbReference>
<dbReference type="InterPro" id="IPR011459">
    <property type="entry name" value="DUF1565"/>
</dbReference>
<dbReference type="Pfam" id="PF07602">
    <property type="entry name" value="DUF1565"/>
    <property type="match status" value="1"/>
</dbReference>
<protein>
    <recommendedName>
        <fullName evidence="1">DUF1565 domain-containing protein</fullName>
    </recommendedName>
</protein>
<evidence type="ECO:0000259" key="1">
    <source>
        <dbReference type="Pfam" id="PF07602"/>
    </source>
</evidence>
<dbReference type="InterPro" id="IPR012334">
    <property type="entry name" value="Pectin_lyas_fold"/>
</dbReference>
<evidence type="ECO:0000313" key="2">
    <source>
        <dbReference type="EMBL" id="SVD39727.1"/>
    </source>
</evidence>
<feature type="domain" description="DUF1565" evidence="1">
    <location>
        <begin position="184"/>
        <end position="224"/>
    </location>
</feature>
<gene>
    <name evidence="2" type="ORF">METZ01_LOCUS392581</name>
</gene>
<dbReference type="SUPFAM" id="SSF49899">
    <property type="entry name" value="Concanavalin A-like lectins/glucanases"/>
    <property type="match status" value="1"/>
</dbReference>
<dbReference type="Gene3D" id="2.160.20.10">
    <property type="entry name" value="Single-stranded right-handed beta-helix, Pectin lyase-like"/>
    <property type="match status" value="1"/>
</dbReference>
<feature type="non-terminal residue" evidence="2">
    <location>
        <position position="289"/>
    </location>
</feature>